<gene>
    <name evidence="3" type="ORF">APE01nite_00800</name>
</gene>
<dbReference type="AlphaFoldDB" id="A0A4Y3TRB7"/>
<dbReference type="EMBL" id="BJMV01000001">
    <property type="protein sequence ID" value="GEB84283.1"/>
    <property type="molecule type" value="Genomic_DNA"/>
</dbReference>
<organism evidence="3 4">
    <name type="scientific">Acetobacter peroxydans</name>
    <dbReference type="NCBI Taxonomy" id="104098"/>
    <lineage>
        <taxon>Bacteria</taxon>
        <taxon>Pseudomonadati</taxon>
        <taxon>Pseudomonadota</taxon>
        <taxon>Alphaproteobacteria</taxon>
        <taxon>Acetobacterales</taxon>
        <taxon>Acetobacteraceae</taxon>
        <taxon>Acetobacter</taxon>
    </lineage>
</organism>
<keyword evidence="2" id="KW-1133">Transmembrane helix</keyword>
<comment type="caution">
    <text evidence="3">The sequence shown here is derived from an EMBL/GenBank/DDBJ whole genome shotgun (WGS) entry which is preliminary data.</text>
</comment>
<sequence>MTHLPYIAASYGLALVLSLTLALNAAWRLKTARARLAMLERGNLRPVQPAPRPEAAPSSTDTQTP</sequence>
<keyword evidence="2" id="KW-0812">Transmembrane</keyword>
<dbReference type="OrthoDB" id="7596388at2"/>
<dbReference type="RefSeq" id="WP_141374252.1">
    <property type="nucleotide sequence ID" value="NZ_BAPL01000016.1"/>
</dbReference>
<accession>A0A4Y3TRB7</accession>
<keyword evidence="4" id="KW-1185">Reference proteome</keyword>
<proteinExistence type="predicted"/>
<name>A0A4Y3TRB7_9PROT</name>
<feature type="region of interest" description="Disordered" evidence="1">
    <location>
        <begin position="41"/>
        <end position="65"/>
    </location>
</feature>
<dbReference type="Proteomes" id="UP000317730">
    <property type="component" value="Unassembled WGS sequence"/>
</dbReference>
<evidence type="ECO:0000313" key="4">
    <source>
        <dbReference type="Proteomes" id="UP000317730"/>
    </source>
</evidence>
<evidence type="ECO:0000313" key="3">
    <source>
        <dbReference type="EMBL" id="GEB84283.1"/>
    </source>
</evidence>
<feature type="transmembrane region" description="Helical" evidence="2">
    <location>
        <begin position="6"/>
        <end position="27"/>
    </location>
</feature>
<protein>
    <submittedName>
        <fullName evidence="3">Uncharacterized protein</fullName>
    </submittedName>
</protein>
<reference evidence="3 4" key="1">
    <citation type="submission" date="2019-06" db="EMBL/GenBank/DDBJ databases">
        <title>Whole genome shotgun sequence of Acetobacter peroxydans NBRC 13755.</title>
        <authorList>
            <person name="Hosoyama A."/>
            <person name="Uohara A."/>
            <person name="Ohji S."/>
            <person name="Ichikawa N."/>
        </authorList>
    </citation>
    <scope>NUCLEOTIDE SEQUENCE [LARGE SCALE GENOMIC DNA]</scope>
    <source>
        <strain evidence="3 4">NBRC 13755</strain>
    </source>
</reference>
<evidence type="ECO:0000256" key="1">
    <source>
        <dbReference type="SAM" id="MobiDB-lite"/>
    </source>
</evidence>
<keyword evidence="2" id="KW-0472">Membrane</keyword>
<evidence type="ECO:0000256" key="2">
    <source>
        <dbReference type="SAM" id="Phobius"/>
    </source>
</evidence>